<evidence type="ECO:0000256" key="2">
    <source>
        <dbReference type="SAM" id="Phobius"/>
    </source>
</evidence>
<reference evidence="4" key="1">
    <citation type="submission" date="2022-11" db="UniProtKB">
        <authorList>
            <consortium name="WormBaseParasite"/>
        </authorList>
    </citation>
    <scope>IDENTIFICATION</scope>
</reference>
<evidence type="ECO:0000256" key="1">
    <source>
        <dbReference type="SAM" id="MobiDB-lite"/>
    </source>
</evidence>
<accession>A0A915K893</accession>
<dbReference type="WBParaSite" id="nRc.2.0.1.t34409-RA">
    <property type="protein sequence ID" value="nRc.2.0.1.t34409-RA"/>
    <property type="gene ID" value="nRc.2.0.1.g34409"/>
</dbReference>
<keyword evidence="2" id="KW-0812">Transmembrane</keyword>
<evidence type="ECO:0000313" key="3">
    <source>
        <dbReference type="Proteomes" id="UP000887565"/>
    </source>
</evidence>
<feature type="transmembrane region" description="Helical" evidence="2">
    <location>
        <begin position="85"/>
        <end position="102"/>
    </location>
</feature>
<feature type="transmembrane region" description="Helical" evidence="2">
    <location>
        <begin position="54"/>
        <end position="73"/>
    </location>
</feature>
<evidence type="ECO:0000313" key="4">
    <source>
        <dbReference type="WBParaSite" id="nRc.2.0.1.t34409-RA"/>
    </source>
</evidence>
<organism evidence="3 4">
    <name type="scientific">Romanomermis culicivorax</name>
    <name type="common">Nematode worm</name>
    <dbReference type="NCBI Taxonomy" id="13658"/>
    <lineage>
        <taxon>Eukaryota</taxon>
        <taxon>Metazoa</taxon>
        <taxon>Ecdysozoa</taxon>
        <taxon>Nematoda</taxon>
        <taxon>Enoplea</taxon>
        <taxon>Dorylaimia</taxon>
        <taxon>Mermithida</taxon>
        <taxon>Mermithoidea</taxon>
        <taxon>Mermithidae</taxon>
        <taxon>Romanomermis</taxon>
    </lineage>
</organism>
<keyword evidence="3" id="KW-1185">Reference proteome</keyword>
<proteinExistence type="predicted"/>
<keyword evidence="2" id="KW-1133">Transmembrane helix</keyword>
<dbReference type="AlphaFoldDB" id="A0A915K893"/>
<protein>
    <submittedName>
        <fullName evidence="4">Uncharacterized protein</fullName>
    </submittedName>
</protein>
<dbReference type="Proteomes" id="UP000887565">
    <property type="component" value="Unplaced"/>
</dbReference>
<name>A0A915K893_ROMCU</name>
<sequence>MEQNFSAVQMHNSTNDQSASSTAQENLPRKSSGQSIFRAAFSKQNYKGHLTSPAVRLSYLNSILGAGAVYYGVHKMAPKSGAAALSAYTTAIFAWFCTYFMINRRDARNAKMNIADDANFVEKTLTDDYTHWGDD</sequence>
<feature type="region of interest" description="Disordered" evidence="1">
    <location>
        <begin position="1"/>
        <end position="31"/>
    </location>
</feature>
<keyword evidence="2" id="KW-0472">Membrane</keyword>